<evidence type="ECO:0000313" key="15">
    <source>
        <dbReference type="EMBL" id="AFD00485.1"/>
    </source>
</evidence>
<dbReference type="EC" id="2.1.1.206" evidence="5 14"/>
<evidence type="ECO:0000256" key="1">
    <source>
        <dbReference type="ARBA" id="ARBA00003959"/>
    </source>
</evidence>
<keyword evidence="9 14" id="KW-0808">Transferase</keyword>
<evidence type="ECO:0000256" key="2">
    <source>
        <dbReference type="ARBA" id="ARBA00004496"/>
    </source>
</evidence>
<dbReference type="STRING" id="1041930.Mtc_1741"/>
<dbReference type="HOGENOM" id="CLU_123709_0_0_2"/>
<dbReference type="GO" id="GO:0005737">
    <property type="term" value="C:cytoplasm"/>
    <property type="evidence" value="ECO:0007669"/>
    <property type="project" value="UniProtKB-SubCell"/>
</dbReference>
<protein>
    <recommendedName>
        <fullName evidence="6 14">tRNA (cytidine(56)-2'-O)-methyltransferase</fullName>
        <ecNumber evidence="5 14">2.1.1.206</ecNumber>
    </recommendedName>
    <alternativeName>
        <fullName evidence="12 14">tRNA ribose 2'-O-methyltransferase aTrm56</fullName>
    </alternativeName>
</protein>
<name>H8I9N4_METCZ</name>
<dbReference type="InterPro" id="IPR029028">
    <property type="entry name" value="Alpha/beta_knot_MTases"/>
</dbReference>
<evidence type="ECO:0000256" key="13">
    <source>
        <dbReference type="ARBA" id="ARBA00047792"/>
    </source>
</evidence>
<dbReference type="GO" id="GO:0106059">
    <property type="term" value="F:tRNA (cytidine(56)-2'-O)-methyltransferase activity"/>
    <property type="evidence" value="ECO:0007669"/>
    <property type="project" value="UniProtKB-EC"/>
</dbReference>
<dbReference type="InterPro" id="IPR002845">
    <property type="entry name" value="tRNA_mtfrase_aTrm56"/>
</dbReference>
<dbReference type="InterPro" id="IPR029026">
    <property type="entry name" value="tRNA_m1G_MTases_N"/>
</dbReference>
<keyword evidence="16" id="KW-1185">Reference proteome</keyword>
<dbReference type="NCBIfam" id="NF003048">
    <property type="entry name" value="PRK03958.1"/>
    <property type="match status" value="1"/>
</dbReference>
<keyword evidence="11 14" id="KW-0819">tRNA processing</keyword>
<evidence type="ECO:0000256" key="14">
    <source>
        <dbReference type="HAMAP-Rule" id="MF_00077"/>
    </source>
</evidence>
<dbReference type="Pfam" id="PF01994">
    <property type="entry name" value="Trm56"/>
    <property type="match status" value="1"/>
</dbReference>
<evidence type="ECO:0000256" key="11">
    <source>
        <dbReference type="ARBA" id="ARBA00022694"/>
    </source>
</evidence>
<feature type="binding site" evidence="14">
    <location>
        <begin position="114"/>
        <end position="118"/>
    </location>
    <ligand>
        <name>S-adenosyl-L-methionine</name>
        <dbReference type="ChEBI" id="CHEBI:59789"/>
    </ligand>
</feature>
<evidence type="ECO:0000256" key="7">
    <source>
        <dbReference type="ARBA" id="ARBA00022490"/>
    </source>
</evidence>
<comment type="function">
    <text evidence="1 14">Specifically catalyzes the AdoMet-dependent 2'-O-ribose methylation of cytidine at position 56 in tRNAs.</text>
</comment>
<feature type="binding site" evidence="14">
    <location>
        <position position="86"/>
    </location>
    <ligand>
        <name>S-adenosyl-L-methionine</name>
        <dbReference type="ChEBI" id="CHEBI:59789"/>
    </ligand>
</feature>
<dbReference type="EMBL" id="CP003243">
    <property type="protein sequence ID" value="AFD00485.1"/>
    <property type="molecule type" value="Genomic_DNA"/>
</dbReference>
<dbReference type="Gene3D" id="3.40.1280.10">
    <property type="match status" value="1"/>
</dbReference>
<comment type="similarity">
    <text evidence="3 14">Belongs to the aTrm56 family.</text>
</comment>
<evidence type="ECO:0000313" key="16">
    <source>
        <dbReference type="Proteomes" id="UP000005233"/>
    </source>
</evidence>
<dbReference type="GO" id="GO:0002128">
    <property type="term" value="P:tRNA nucleoside ribose methylation"/>
    <property type="evidence" value="ECO:0007669"/>
    <property type="project" value="UniProtKB-UniRule"/>
</dbReference>
<evidence type="ECO:0000256" key="9">
    <source>
        <dbReference type="ARBA" id="ARBA00022679"/>
    </source>
</evidence>
<evidence type="ECO:0000256" key="12">
    <source>
        <dbReference type="ARBA" id="ARBA00029826"/>
    </source>
</evidence>
<dbReference type="HAMAP" id="MF_00077">
    <property type="entry name" value="tRNA_methyltr_aTrm56"/>
    <property type="match status" value="1"/>
</dbReference>
<dbReference type="PANTHER" id="PTHR42197">
    <property type="entry name" value="TRNA (CYTIDINE(56)-2'-O)-METHYLTRANSFERASE"/>
    <property type="match status" value="1"/>
</dbReference>
<evidence type="ECO:0000256" key="5">
    <source>
        <dbReference type="ARBA" id="ARBA00012624"/>
    </source>
</evidence>
<dbReference type="CDD" id="cd18083">
    <property type="entry name" value="aTrm56-like"/>
    <property type="match status" value="1"/>
</dbReference>
<reference evidence="15 16" key="1">
    <citation type="journal article" date="2012" name="J. Bacteriol.">
        <title>Complete genome sequence of a thermophilic methanogen, Methanocella conradii HZ254, isolated from Chinese rice field soil.</title>
        <authorList>
            <person name="Lu Z."/>
            <person name="Lu Y."/>
        </authorList>
    </citation>
    <scope>NUCLEOTIDE SEQUENCE [LARGE SCALE GENOMIC DNA]</scope>
    <source>
        <strain evidence="16">DSM 24694 / JCM 17849 / CGMCC 1.5162 / HZ254</strain>
    </source>
</reference>
<dbReference type="PIRSF" id="PIRSF016123">
    <property type="entry name" value="UCP016123"/>
    <property type="match status" value="1"/>
</dbReference>
<comment type="subcellular location">
    <subcellularLocation>
        <location evidence="2 14">Cytoplasm</location>
    </subcellularLocation>
</comment>
<dbReference type="eggNOG" id="arCOG01857">
    <property type="taxonomic scope" value="Archaea"/>
</dbReference>
<comment type="subunit">
    <text evidence="4 14">Homodimer.</text>
</comment>
<gene>
    <name evidence="15" type="ordered locus">Mtc_1741</name>
</gene>
<evidence type="ECO:0000256" key="10">
    <source>
        <dbReference type="ARBA" id="ARBA00022691"/>
    </source>
</evidence>
<evidence type="ECO:0000256" key="3">
    <source>
        <dbReference type="ARBA" id="ARBA00010324"/>
    </source>
</evidence>
<dbReference type="KEGG" id="mez:Mtc_1741"/>
<accession>H8I9N4</accession>
<dbReference type="SUPFAM" id="SSF75217">
    <property type="entry name" value="alpha/beta knot"/>
    <property type="match status" value="1"/>
</dbReference>
<evidence type="ECO:0000256" key="6">
    <source>
        <dbReference type="ARBA" id="ARBA00013709"/>
    </source>
</evidence>
<dbReference type="PANTHER" id="PTHR42197:SF1">
    <property type="entry name" value="TRNA (CYTIDINE(56)-2'-O)-METHYLTRANSFERASE"/>
    <property type="match status" value="1"/>
</dbReference>
<sequence>MLMSEIVVLRLGHRPERDARVTTHVGLTARALGASGMLLTSSDKSVAGSIEGVVKSWGGDFWVKTGVSYRSAIKKWKEAGGVVVHLTMYGINMPERIGKLREEYRVKDIMVVVGAEKVPGDVYGLADYNIAVGNQPHSEIAALALFLDWLQDGKEFERAFEGGELMIMPSEHGKSVVRKQ</sequence>
<organism evidence="15 16">
    <name type="scientific">Methanocella conradii (strain DSM 24694 / JCM 17849 / CGMCC 1.5162 / HZ254)</name>
    <dbReference type="NCBI Taxonomy" id="1041930"/>
    <lineage>
        <taxon>Archaea</taxon>
        <taxon>Methanobacteriati</taxon>
        <taxon>Methanobacteriota</taxon>
        <taxon>Stenosarchaea group</taxon>
        <taxon>Methanomicrobia</taxon>
        <taxon>Methanocellales</taxon>
        <taxon>Methanocellaceae</taxon>
        <taxon>Methanocella</taxon>
    </lineage>
</organism>
<proteinExistence type="inferred from homology"/>
<dbReference type="Proteomes" id="UP000005233">
    <property type="component" value="Chromosome"/>
</dbReference>
<evidence type="ECO:0000256" key="4">
    <source>
        <dbReference type="ARBA" id="ARBA00011738"/>
    </source>
</evidence>
<keyword evidence="7 14" id="KW-0963">Cytoplasm</keyword>
<keyword evidence="10 14" id="KW-0949">S-adenosyl-L-methionine</keyword>
<dbReference type="AlphaFoldDB" id="H8I9N4"/>
<comment type="catalytic activity">
    <reaction evidence="13 14">
        <text>cytidine(56) in tRNA + S-adenosyl-L-methionine = 2'-O-methylcytidine(56) in tRNA + S-adenosyl-L-homocysteine + H(+)</text>
        <dbReference type="Rhea" id="RHEA:42968"/>
        <dbReference type="Rhea" id="RHEA-COMP:10308"/>
        <dbReference type="Rhea" id="RHEA-COMP:10309"/>
        <dbReference type="ChEBI" id="CHEBI:15378"/>
        <dbReference type="ChEBI" id="CHEBI:57856"/>
        <dbReference type="ChEBI" id="CHEBI:59789"/>
        <dbReference type="ChEBI" id="CHEBI:74495"/>
        <dbReference type="ChEBI" id="CHEBI:82748"/>
        <dbReference type="EC" id="2.1.1.206"/>
    </reaction>
</comment>
<feature type="binding site" evidence="14">
    <location>
        <begin position="132"/>
        <end position="139"/>
    </location>
    <ligand>
        <name>S-adenosyl-L-methionine</name>
        <dbReference type="ChEBI" id="CHEBI:59789"/>
    </ligand>
</feature>
<evidence type="ECO:0000256" key="8">
    <source>
        <dbReference type="ARBA" id="ARBA00022603"/>
    </source>
</evidence>
<keyword evidence="8 14" id="KW-0489">Methyltransferase</keyword>